<organism evidence="1 2">
    <name type="scientific">Phytophthora fragariaefolia</name>
    <dbReference type="NCBI Taxonomy" id="1490495"/>
    <lineage>
        <taxon>Eukaryota</taxon>
        <taxon>Sar</taxon>
        <taxon>Stramenopiles</taxon>
        <taxon>Oomycota</taxon>
        <taxon>Peronosporomycetes</taxon>
        <taxon>Peronosporales</taxon>
        <taxon>Peronosporaceae</taxon>
        <taxon>Phytophthora</taxon>
    </lineage>
</organism>
<dbReference type="Pfam" id="PF13714">
    <property type="entry name" value="PEP_mutase"/>
    <property type="match status" value="1"/>
</dbReference>
<dbReference type="GO" id="GO:0003824">
    <property type="term" value="F:catalytic activity"/>
    <property type="evidence" value="ECO:0007669"/>
    <property type="project" value="InterPro"/>
</dbReference>
<dbReference type="EMBL" id="BSXT01003075">
    <property type="protein sequence ID" value="GMF52314.1"/>
    <property type="molecule type" value="Genomic_DNA"/>
</dbReference>
<dbReference type="PANTHER" id="PTHR42905:SF2">
    <property type="entry name" value="PHOSPHOENOLPYRUVATE CARBOXYLASE FAMILY PROTEIN"/>
    <property type="match status" value="1"/>
</dbReference>
<dbReference type="InterPro" id="IPR015813">
    <property type="entry name" value="Pyrv/PenolPyrv_kinase-like_dom"/>
</dbReference>
<sequence length="240" mass="26095">MIRSATTVCESLRHVPCIGDGDTGYGNAMNVKRTVAAYAQAGMAGIMLEDQVSPKRCGHTAGKAVVSRDEAFARVRAAVDARAEGGFDIVIMARTDARGTHSLDEAIARCKEFKRLGADITFLEAPQSVEEMEMYCREVPGPKMANMVENGLTPVLLPEELHKLGYKLAVYPITLLSASIKAMEEALRLLKHQTGGDKTGGAERNATPSAALDNLLCDFGHVKDVVGFTEYYAEEERYQH</sequence>
<keyword evidence="2" id="KW-1185">Reference proteome</keyword>
<evidence type="ECO:0000313" key="1">
    <source>
        <dbReference type="EMBL" id="GMF52314.1"/>
    </source>
</evidence>
<name>A0A9W6Y4P8_9STRA</name>
<dbReference type="SUPFAM" id="SSF51621">
    <property type="entry name" value="Phosphoenolpyruvate/pyruvate domain"/>
    <property type="match status" value="1"/>
</dbReference>
<dbReference type="CDD" id="cd00377">
    <property type="entry name" value="ICL_PEPM"/>
    <property type="match status" value="1"/>
</dbReference>
<protein>
    <submittedName>
        <fullName evidence="1">Unnamed protein product</fullName>
    </submittedName>
</protein>
<dbReference type="OrthoDB" id="1923844at2759"/>
<dbReference type="PANTHER" id="PTHR42905">
    <property type="entry name" value="PHOSPHOENOLPYRUVATE CARBOXYLASE"/>
    <property type="match status" value="1"/>
</dbReference>
<comment type="caution">
    <text evidence="1">The sequence shown here is derived from an EMBL/GenBank/DDBJ whole genome shotgun (WGS) entry which is preliminary data.</text>
</comment>
<gene>
    <name evidence="1" type="ORF">Pfra01_002138200</name>
</gene>
<dbReference type="Gene3D" id="3.20.20.60">
    <property type="entry name" value="Phosphoenolpyruvate-binding domains"/>
    <property type="match status" value="1"/>
</dbReference>
<dbReference type="InterPro" id="IPR040442">
    <property type="entry name" value="Pyrv_kinase-like_dom_sf"/>
</dbReference>
<evidence type="ECO:0000313" key="2">
    <source>
        <dbReference type="Proteomes" id="UP001165121"/>
    </source>
</evidence>
<dbReference type="AlphaFoldDB" id="A0A9W6Y4P8"/>
<dbReference type="InterPro" id="IPR039556">
    <property type="entry name" value="ICL/PEPM"/>
</dbReference>
<dbReference type="Proteomes" id="UP001165121">
    <property type="component" value="Unassembled WGS sequence"/>
</dbReference>
<accession>A0A9W6Y4P8</accession>
<reference evidence="1" key="1">
    <citation type="submission" date="2023-04" db="EMBL/GenBank/DDBJ databases">
        <title>Phytophthora fragariaefolia NBRC 109709.</title>
        <authorList>
            <person name="Ichikawa N."/>
            <person name="Sato H."/>
            <person name="Tonouchi N."/>
        </authorList>
    </citation>
    <scope>NUCLEOTIDE SEQUENCE</scope>
    <source>
        <strain evidence="1">NBRC 109709</strain>
    </source>
</reference>
<proteinExistence type="predicted"/>